<dbReference type="SMART" id="SM00304">
    <property type="entry name" value="HAMP"/>
    <property type="match status" value="2"/>
</dbReference>
<gene>
    <name evidence="7" type="ORF">DI396_00180</name>
</gene>
<dbReference type="InterPro" id="IPR003660">
    <property type="entry name" value="HAMP_dom"/>
</dbReference>
<sequence>MPETVSRTANKGAASQDNFRSLTTKTKMGLATFAVIAFLSGGGALLSTIQLSAVGREVEDVITPLAEDAVKMQLRVYEAGIHAVYSLVAPVLDPSVETNVRSAFAASRSHGESIERGLLSLAENDPAGVLPDGFAQQLSREIGTAMLNLAALERVSDTYFAMRQKEATGQSLAANYDATFAKTAAAVAALQSDPTVAQNARAQALLGEARAQLLRGHLAVREARDGGKSGGFKQAQASFEAARAAVNEASRFGGERGGSPVASEITQLSDLALDIEGESKASAAQFAQIQTEFTAAFRHVVASTDVTEASLQNLVDEGHAVQTAMQRNLVITIAIGVGSFLVVAFVTYFILRRRFIDRLVELSSTLTALSEGNMQVAVPEWSSNDEVGLLREVVVDFHAALDARAQLEEKGRATLLDLEQKDAESRRVAEELRVQHKKAQAQTAEIEERQRETDALTVELLEIVDQVTHGNMDVVLSEEWSTPALGQVAASVNRLTGELRGVFREINLVVGAFSDADLTTRFSKHFTGTFGETQDGIMRTVASLSGMIGDIRDSGTMVSSHAEEIRVVAQQLTRQTDTQVSALSELSATAEQINERVKDNAASAAAAMASVQEVCQLSDAGSAVVQRTKDAVRLIAESGGKIVSIVNAIEEIAFQTNILALNASVEAARAGEAGKGFSVVASEVRGLAHKTSDAADNIKGLIDESQRNVASGVALADEAGTKITDIRRAIDGLEENIRAVDVSGTEQNRAIAEATLAINAIDEDVVQGTKLTSNCEEAASNLAAQAAALEHLVERFRLSHDEDADGFAGDEVTRRLGGPVRAVS</sequence>
<reference evidence="7 8" key="1">
    <citation type="submission" date="2018-05" db="EMBL/GenBank/DDBJ databases">
        <title>Oceanovita maritima gen. nov., sp. nov., a marine bacterium in the family Rhodobacteraceae isolated from surface seawater of Lundu port Xiamen, China.</title>
        <authorList>
            <person name="Hetharua B.H."/>
            <person name="Min D."/>
            <person name="Liao H."/>
            <person name="Tian Y."/>
        </authorList>
    </citation>
    <scope>NUCLEOTIDE SEQUENCE [LARGE SCALE GENOMIC DNA]</scope>
    <source>
        <strain evidence="7 8">FSX-11</strain>
    </source>
</reference>
<feature type="transmembrane region" description="Helical" evidence="4">
    <location>
        <begin position="28"/>
        <end position="49"/>
    </location>
</feature>
<dbReference type="SMART" id="SM00283">
    <property type="entry name" value="MA"/>
    <property type="match status" value="1"/>
</dbReference>
<dbReference type="AlphaFoldDB" id="A0A2V4NFW5"/>
<dbReference type="InterPro" id="IPR051310">
    <property type="entry name" value="MCP_chemotaxis"/>
</dbReference>
<dbReference type="PROSITE" id="PS50111">
    <property type="entry name" value="CHEMOTAXIS_TRANSDUC_2"/>
    <property type="match status" value="1"/>
</dbReference>
<comment type="similarity">
    <text evidence="2">Belongs to the methyl-accepting chemotaxis (MCP) protein family.</text>
</comment>
<organism evidence="7 8">
    <name type="scientific">Litorivita pollutaquae</name>
    <dbReference type="NCBI Taxonomy" id="2200892"/>
    <lineage>
        <taxon>Bacteria</taxon>
        <taxon>Pseudomonadati</taxon>
        <taxon>Pseudomonadota</taxon>
        <taxon>Alphaproteobacteria</taxon>
        <taxon>Rhodobacterales</taxon>
        <taxon>Paracoccaceae</taxon>
        <taxon>Litorivita</taxon>
    </lineage>
</organism>
<dbReference type="PANTHER" id="PTHR43531">
    <property type="entry name" value="PROTEIN ICFG"/>
    <property type="match status" value="1"/>
</dbReference>
<dbReference type="GO" id="GO:0007165">
    <property type="term" value="P:signal transduction"/>
    <property type="evidence" value="ECO:0007669"/>
    <property type="project" value="UniProtKB-KW"/>
</dbReference>
<dbReference type="Gene3D" id="6.10.340.10">
    <property type="match status" value="1"/>
</dbReference>
<keyword evidence="4" id="KW-0812">Transmembrane</keyword>
<evidence type="ECO:0000256" key="4">
    <source>
        <dbReference type="SAM" id="Phobius"/>
    </source>
</evidence>
<comment type="caution">
    <text evidence="7">The sequence shown here is derived from an EMBL/GenBank/DDBJ whole genome shotgun (WGS) entry which is preliminary data.</text>
</comment>
<evidence type="ECO:0000259" key="6">
    <source>
        <dbReference type="PROSITE" id="PS50885"/>
    </source>
</evidence>
<dbReference type="EMBL" id="QFVT01000001">
    <property type="protein sequence ID" value="PYC49333.1"/>
    <property type="molecule type" value="Genomic_DNA"/>
</dbReference>
<evidence type="ECO:0000313" key="8">
    <source>
        <dbReference type="Proteomes" id="UP000248012"/>
    </source>
</evidence>
<feature type="transmembrane region" description="Helical" evidence="4">
    <location>
        <begin position="329"/>
        <end position="351"/>
    </location>
</feature>
<dbReference type="InterPro" id="IPR004089">
    <property type="entry name" value="MCPsignal_dom"/>
</dbReference>
<evidence type="ECO:0000313" key="7">
    <source>
        <dbReference type="EMBL" id="PYC49333.1"/>
    </source>
</evidence>
<keyword evidence="4" id="KW-0472">Membrane</keyword>
<dbReference type="GO" id="GO:0005886">
    <property type="term" value="C:plasma membrane"/>
    <property type="evidence" value="ECO:0007669"/>
    <property type="project" value="TreeGrafter"/>
</dbReference>
<dbReference type="SUPFAM" id="SSF58104">
    <property type="entry name" value="Methyl-accepting chemotaxis protein (MCP) signaling domain"/>
    <property type="match status" value="1"/>
</dbReference>
<dbReference type="PANTHER" id="PTHR43531:SF11">
    <property type="entry name" value="METHYL-ACCEPTING CHEMOTAXIS PROTEIN 3"/>
    <property type="match status" value="1"/>
</dbReference>
<keyword evidence="1" id="KW-0145">Chemotaxis</keyword>
<dbReference type="PROSITE" id="PS50885">
    <property type="entry name" value="HAMP"/>
    <property type="match status" value="1"/>
</dbReference>
<dbReference type="GO" id="GO:0006935">
    <property type="term" value="P:chemotaxis"/>
    <property type="evidence" value="ECO:0007669"/>
    <property type="project" value="UniProtKB-KW"/>
</dbReference>
<proteinExistence type="inferred from homology"/>
<feature type="domain" description="Methyl-accepting transducer" evidence="5">
    <location>
        <begin position="554"/>
        <end position="783"/>
    </location>
</feature>
<keyword evidence="3" id="KW-0807">Transducer</keyword>
<name>A0A2V4NFW5_9RHOB</name>
<dbReference type="OrthoDB" id="354287at2"/>
<keyword evidence="8" id="KW-1185">Reference proteome</keyword>
<evidence type="ECO:0008006" key="9">
    <source>
        <dbReference type="Google" id="ProtNLM"/>
    </source>
</evidence>
<dbReference type="Pfam" id="PF00015">
    <property type="entry name" value="MCPsignal"/>
    <property type="match status" value="1"/>
</dbReference>
<dbReference type="Gene3D" id="1.10.287.950">
    <property type="entry name" value="Methyl-accepting chemotaxis protein"/>
    <property type="match status" value="1"/>
</dbReference>
<accession>A0A2V4NFW5</accession>
<evidence type="ECO:0000256" key="2">
    <source>
        <dbReference type="ARBA" id="ARBA00029447"/>
    </source>
</evidence>
<feature type="domain" description="HAMP" evidence="6">
    <location>
        <begin position="353"/>
        <end position="406"/>
    </location>
</feature>
<evidence type="ECO:0000256" key="1">
    <source>
        <dbReference type="ARBA" id="ARBA00022500"/>
    </source>
</evidence>
<protein>
    <recommendedName>
        <fullName evidence="9">Methyl-accepting chemotaxis protein</fullName>
    </recommendedName>
</protein>
<dbReference type="Proteomes" id="UP000248012">
    <property type="component" value="Unassembled WGS sequence"/>
</dbReference>
<keyword evidence="4" id="KW-1133">Transmembrane helix</keyword>
<evidence type="ECO:0000256" key="3">
    <source>
        <dbReference type="PROSITE-ProRule" id="PRU00284"/>
    </source>
</evidence>
<evidence type="ECO:0000259" key="5">
    <source>
        <dbReference type="PROSITE" id="PS50111"/>
    </source>
</evidence>
<dbReference type="GO" id="GO:0004888">
    <property type="term" value="F:transmembrane signaling receptor activity"/>
    <property type="evidence" value="ECO:0007669"/>
    <property type="project" value="TreeGrafter"/>
</dbReference>